<sequence>MQNPSATGFTVVSQGLIVKIVQFFAAPLARSRQVFRQTSGEKVQPMEQGDDPALIPFLQMLDDHISGHPEQLQPMTTNLVARLDELVGAVDVDLNAPLEAGDEEDYKDRASL</sequence>
<dbReference type="Pfam" id="PF15937">
    <property type="entry name" value="PrlF_antitoxin"/>
    <property type="match status" value="1"/>
</dbReference>
<dbReference type="Proteomes" id="UP000242590">
    <property type="component" value="Unassembled WGS sequence"/>
</dbReference>
<dbReference type="GO" id="GO:0001558">
    <property type="term" value="P:regulation of cell growth"/>
    <property type="evidence" value="ECO:0007669"/>
    <property type="project" value="InterPro"/>
</dbReference>
<dbReference type="InterPro" id="IPR031848">
    <property type="entry name" value="PrlF_antitoxin"/>
</dbReference>
<protein>
    <submittedName>
        <fullName evidence="1">Uncharacterized protein</fullName>
    </submittedName>
</protein>
<evidence type="ECO:0000313" key="1">
    <source>
        <dbReference type="EMBL" id="OOV36358.1"/>
    </source>
</evidence>
<organism evidence="1 2">
    <name type="scientific">Candidatus Synechococcus spongiarum LMB bulk15N</name>
    <dbReference type="NCBI Taxonomy" id="1943583"/>
    <lineage>
        <taxon>Bacteria</taxon>
        <taxon>Bacillati</taxon>
        <taxon>Cyanobacteriota</taxon>
        <taxon>Cyanophyceae</taxon>
        <taxon>Synechococcales</taxon>
        <taxon>Synechococcaceae</taxon>
        <taxon>Synechococcus</taxon>
    </lineage>
</organism>
<dbReference type="EMBL" id="MWLE01000016">
    <property type="protein sequence ID" value="OOV36358.1"/>
    <property type="molecule type" value="Genomic_DNA"/>
</dbReference>
<gene>
    <name evidence="1" type="ORF">BV53_00785</name>
</gene>
<name>A0A1T1D6I9_9SYNE</name>
<evidence type="ECO:0000313" key="2">
    <source>
        <dbReference type="Proteomes" id="UP000242590"/>
    </source>
</evidence>
<accession>A0A1T1D6I9</accession>
<dbReference type="GO" id="GO:0003700">
    <property type="term" value="F:DNA-binding transcription factor activity"/>
    <property type="evidence" value="ECO:0007669"/>
    <property type="project" value="InterPro"/>
</dbReference>
<dbReference type="GO" id="GO:0097351">
    <property type="term" value="F:toxin sequestering activity"/>
    <property type="evidence" value="ECO:0007669"/>
    <property type="project" value="InterPro"/>
</dbReference>
<reference evidence="1 2" key="1">
    <citation type="submission" date="2017-02" db="EMBL/GenBank/DDBJ databases">
        <title>Draft Genome Sequences of 'Candidatus Synechococcus spongiarum', Cyanobacterial Symbionts of the Mediterranean Sponge Aplysina aerophoba from two locations.</title>
        <authorList>
            <person name="Slaby B.M."/>
            <person name="Hentschel U."/>
        </authorList>
    </citation>
    <scope>NUCLEOTIDE SEQUENCE [LARGE SCALE GENOMIC DNA]</scope>
    <source>
        <strain evidence="1">LMB bulk15N</strain>
    </source>
</reference>
<comment type="caution">
    <text evidence="1">The sequence shown here is derived from an EMBL/GenBank/DDBJ whole genome shotgun (WGS) entry which is preliminary data.</text>
</comment>
<proteinExistence type="predicted"/>
<dbReference type="AlphaFoldDB" id="A0A1T1D6I9"/>